<keyword evidence="1" id="KW-0812">Transmembrane</keyword>
<keyword evidence="1" id="KW-1133">Transmembrane helix</keyword>
<gene>
    <name evidence="2" type="ORF">SAMN04488053_10728</name>
</gene>
<accession>A0A1H0GTR9</accession>
<dbReference type="Proteomes" id="UP000198778">
    <property type="component" value="Unassembled WGS sequence"/>
</dbReference>
<keyword evidence="1" id="KW-0472">Membrane</keyword>
<keyword evidence="3" id="KW-1185">Reference proteome</keyword>
<reference evidence="3" key="1">
    <citation type="submission" date="2016-10" db="EMBL/GenBank/DDBJ databases">
        <authorList>
            <person name="Varghese N."/>
            <person name="Submissions S."/>
        </authorList>
    </citation>
    <scope>NUCLEOTIDE SEQUENCE [LARGE SCALE GENOMIC DNA]</scope>
    <source>
        <strain evidence="3">CGMCC 1.10369</strain>
    </source>
</reference>
<organism evidence="2 3">
    <name type="scientific">Alkalicoccus daliensis</name>
    <dbReference type="NCBI Taxonomy" id="745820"/>
    <lineage>
        <taxon>Bacteria</taxon>
        <taxon>Bacillati</taxon>
        <taxon>Bacillota</taxon>
        <taxon>Bacilli</taxon>
        <taxon>Bacillales</taxon>
        <taxon>Bacillaceae</taxon>
        <taxon>Alkalicoccus</taxon>
    </lineage>
</organism>
<dbReference type="AlphaFoldDB" id="A0A1H0GTR9"/>
<dbReference type="RefSeq" id="WP_090843085.1">
    <property type="nucleotide sequence ID" value="NZ_FNIL01000007.1"/>
</dbReference>
<feature type="transmembrane region" description="Helical" evidence="1">
    <location>
        <begin position="6"/>
        <end position="27"/>
    </location>
</feature>
<sequence length="60" mass="7240">MEWINAFYQLFAFAIMIGIFTGVILFIRSQIRRTKQLERMEQEIYLLRKAQNEDKTAPEK</sequence>
<dbReference type="EMBL" id="FNIL01000007">
    <property type="protein sequence ID" value="SDO10265.1"/>
    <property type="molecule type" value="Genomic_DNA"/>
</dbReference>
<protein>
    <recommendedName>
        <fullName evidence="4">DUF4083 domain-containing protein</fullName>
    </recommendedName>
</protein>
<name>A0A1H0GTR9_9BACI</name>
<evidence type="ECO:0000313" key="2">
    <source>
        <dbReference type="EMBL" id="SDO10265.1"/>
    </source>
</evidence>
<proteinExistence type="predicted"/>
<evidence type="ECO:0000256" key="1">
    <source>
        <dbReference type="SAM" id="Phobius"/>
    </source>
</evidence>
<evidence type="ECO:0000313" key="3">
    <source>
        <dbReference type="Proteomes" id="UP000198778"/>
    </source>
</evidence>
<evidence type="ECO:0008006" key="4">
    <source>
        <dbReference type="Google" id="ProtNLM"/>
    </source>
</evidence>